<keyword evidence="2" id="KW-1185">Reference proteome</keyword>
<proteinExistence type="predicted"/>
<accession>A0ACC5UB65</accession>
<dbReference type="Proteomes" id="UP001647509">
    <property type="component" value="Unassembled WGS sequence"/>
</dbReference>
<comment type="caution">
    <text evidence="1">The sequence shown here is derived from an EMBL/GenBank/DDBJ whole genome shotgun (WGS) entry which is preliminary data.</text>
</comment>
<evidence type="ECO:0000313" key="1">
    <source>
        <dbReference type="EMBL" id="MBU2951525.1"/>
    </source>
</evidence>
<dbReference type="EMBL" id="JAHKPD010000018">
    <property type="protein sequence ID" value="MBU2951525.1"/>
    <property type="molecule type" value="Genomic_DNA"/>
</dbReference>
<organism evidence="1 2">
    <name type="scientific">Pseudotamlana agarivorans</name>
    <dbReference type="NCBI Taxonomy" id="481183"/>
    <lineage>
        <taxon>Bacteria</taxon>
        <taxon>Pseudomonadati</taxon>
        <taxon>Bacteroidota</taxon>
        <taxon>Flavobacteriia</taxon>
        <taxon>Flavobacteriales</taxon>
        <taxon>Flavobacteriaceae</taxon>
        <taxon>Pseudotamlana</taxon>
    </lineage>
</organism>
<protein>
    <submittedName>
        <fullName evidence="1">Uncharacterized protein</fullName>
    </submittedName>
</protein>
<sequence length="576" mass="66869">MVNAKLIIDRQEVNLLWFNFGFRQEADYNGRPSQKPVFTGLQLVIESRKDLDLTDWAIAPNQAKQIEVHIYPVILGGKTRKINFYDCHLVNWKNNFSSIGSEPMSETLEITAAGVKDPQTLTEYAANWRTTFPSEDVNLITREETEEVEDELALKFIAKFERLDTYKGEIGFDWMRDEYEEISENYEKLKKEYTPTKIHDQDYFVPWLSMFPNQENVKLNLVITEIEGSLKDTDIIKLPPKSGIKFVPNELKISEANCKEITVVCETPLSNDVVISLLDKDNNEVGKLNVFKNANHEQLYFNITPVRILRGVSSERDKQIIENMMDHSQGFGDKSKDINGDLQNLQKYLNEQSLNQALLQCHIGQVYDVIIDEEKWIADDLIVDEGCAFKGNLLDKFEVEFKKQHPKAFKNRGITVFLSPLKNVKKDNSTGAGGYGNLGDIDSKNLAIFETNLWNKESFAHEIAYVAGLEHSFREDEDLTAEEVISYNYRKAEIDGYFDKIIKTGGYTKEEIRKLWVPYSDEMRVINSALYTLNRNLYKFKQAETDNFMDYNNKRKSFWKFQWKSLQEDVLKFYNK</sequence>
<evidence type="ECO:0000313" key="2">
    <source>
        <dbReference type="Proteomes" id="UP001647509"/>
    </source>
</evidence>
<reference evidence="1" key="1">
    <citation type="submission" date="2021-05" db="EMBL/GenBank/DDBJ databases">
        <title>Draft genomes of bacteria isolated from model marine particles.</title>
        <authorList>
            <person name="Datta M.S."/>
            <person name="Schwartzman J.A."/>
            <person name="Enke T.N."/>
            <person name="Saavedra J."/>
            <person name="Cermak N."/>
            <person name="Cordero O.X."/>
        </authorList>
    </citation>
    <scope>NUCLEOTIDE SEQUENCE</scope>
    <source>
        <strain evidence="1">I2M19</strain>
    </source>
</reference>
<gene>
    <name evidence="1" type="ORF">KO493_12535</name>
</gene>
<name>A0ACC5UB65_9FLAO</name>